<dbReference type="Proteomes" id="UP000178517">
    <property type="component" value="Unassembled WGS sequence"/>
</dbReference>
<protein>
    <submittedName>
        <fullName evidence="2">Uncharacterized protein</fullName>
    </submittedName>
</protein>
<evidence type="ECO:0000256" key="1">
    <source>
        <dbReference type="SAM" id="Phobius"/>
    </source>
</evidence>
<organism evidence="2 3">
    <name type="scientific">Candidatus Harrisonbacteria bacterium RIFCSPLOWO2_01_FULL_40_28</name>
    <dbReference type="NCBI Taxonomy" id="1798406"/>
    <lineage>
        <taxon>Bacteria</taxon>
        <taxon>Candidatus Harrisoniibacteriota</taxon>
    </lineage>
</organism>
<dbReference type="EMBL" id="MHJI01000005">
    <property type="protein sequence ID" value="OGY66441.1"/>
    <property type="molecule type" value="Genomic_DNA"/>
</dbReference>
<keyword evidence="1" id="KW-0812">Transmembrane</keyword>
<reference evidence="2 3" key="1">
    <citation type="journal article" date="2016" name="Nat. Commun.">
        <title>Thousands of microbial genomes shed light on interconnected biogeochemical processes in an aquifer system.</title>
        <authorList>
            <person name="Anantharaman K."/>
            <person name="Brown C.T."/>
            <person name="Hug L.A."/>
            <person name="Sharon I."/>
            <person name="Castelle C.J."/>
            <person name="Probst A.J."/>
            <person name="Thomas B.C."/>
            <person name="Singh A."/>
            <person name="Wilkins M.J."/>
            <person name="Karaoz U."/>
            <person name="Brodie E.L."/>
            <person name="Williams K.H."/>
            <person name="Hubbard S.S."/>
            <person name="Banfield J.F."/>
        </authorList>
    </citation>
    <scope>NUCLEOTIDE SEQUENCE [LARGE SCALE GENOMIC DNA]</scope>
</reference>
<keyword evidence="1" id="KW-1133">Transmembrane helix</keyword>
<accession>A0A1G1ZPM8</accession>
<gene>
    <name evidence="2" type="ORF">A3A04_00465</name>
</gene>
<comment type="caution">
    <text evidence="2">The sequence shown here is derived from an EMBL/GenBank/DDBJ whole genome shotgun (WGS) entry which is preliminary data.</text>
</comment>
<dbReference type="STRING" id="1798406.A3A04_00465"/>
<sequence length="107" mass="12062">MTVIQPVSEYKNIVSLITGALALISVFMFAGTLYVYQESVDMRHELAVRTKLLEKIHIESVELKDALYGLTDTLHLKGLVGERNLVEDKSPSYFRKGSILWAAARSY</sequence>
<dbReference type="AlphaFoldDB" id="A0A1G1ZPM8"/>
<feature type="transmembrane region" description="Helical" evidence="1">
    <location>
        <begin position="12"/>
        <end position="36"/>
    </location>
</feature>
<proteinExistence type="predicted"/>
<keyword evidence="1" id="KW-0472">Membrane</keyword>
<evidence type="ECO:0000313" key="2">
    <source>
        <dbReference type="EMBL" id="OGY66441.1"/>
    </source>
</evidence>
<name>A0A1G1ZPM8_9BACT</name>
<evidence type="ECO:0000313" key="3">
    <source>
        <dbReference type="Proteomes" id="UP000178517"/>
    </source>
</evidence>